<organism evidence="3 4">
    <name type="scientific">Actinoallomurus acaciae</name>
    <dbReference type="NCBI Taxonomy" id="502577"/>
    <lineage>
        <taxon>Bacteria</taxon>
        <taxon>Bacillati</taxon>
        <taxon>Actinomycetota</taxon>
        <taxon>Actinomycetes</taxon>
        <taxon>Streptosporangiales</taxon>
        <taxon>Thermomonosporaceae</taxon>
        <taxon>Actinoallomurus</taxon>
    </lineage>
</organism>
<evidence type="ECO:0000313" key="3">
    <source>
        <dbReference type="EMBL" id="MFB9836443.1"/>
    </source>
</evidence>
<dbReference type="PANTHER" id="PTHR43837:SF1">
    <property type="entry name" value="RIBOSOMAL PROTEIN US12 METHYLTHIOTRANSFERASE RIMO"/>
    <property type="match status" value="1"/>
</dbReference>
<name>A0ABV5YN16_9ACTN</name>
<dbReference type="PANTHER" id="PTHR43837">
    <property type="entry name" value="RIBOSOMAL PROTEIN S12 METHYLTHIOTRANSFERASE RIMO"/>
    <property type="match status" value="1"/>
</dbReference>
<feature type="domain" description="MTTase N-terminal" evidence="2">
    <location>
        <begin position="14"/>
        <end position="124"/>
    </location>
</feature>
<dbReference type="EMBL" id="JBHLZP010000277">
    <property type="protein sequence ID" value="MFB9836443.1"/>
    <property type="molecule type" value="Genomic_DNA"/>
</dbReference>
<keyword evidence="3" id="KW-0689">Ribosomal protein</keyword>
<dbReference type="Proteomes" id="UP001589627">
    <property type="component" value="Unassembled WGS sequence"/>
</dbReference>
<feature type="non-terminal residue" evidence="3">
    <location>
        <position position="176"/>
    </location>
</feature>
<dbReference type="GO" id="GO:0005840">
    <property type="term" value="C:ribosome"/>
    <property type="evidence" value="ECO:0007669"/>
    <property type="project" value="UniProtKB-KW"/>
</dbReference>
<dbReference type="Pfam" id="PF00919">
    <property type="entry name" value="UPF0004"/>
    <property type="match status" value="1"/>
</dbReference>
<dbReference type="PROSITE" id="PS51449">
    <property type="entry name" value="MTTASE_N"/>
    <property type="match status" value="1"/>
</dbReference>
<accession>A0ABV5YN16</accession>
<comment type="caution">
    <text evidence="3">The sequence shown here is derived from an EMBL/GenBank/DDBJ whole genome shotgun (WGS) entry which is preliminary data.</text>
</comment>
<keyword evidence="3" id="KW-0687">Ribonucleoprotein</keyword>
<evidence type="ECO:0000256" key="1">
    <source>
        <dbReference type="SAM" id="MobiDB-lite"/>
    </source>
</evidence>
<reference evidence="3 4" key="1">
    <citation type="submission" date="2024-09" db="EMBL/GenBank/DDBJ databases">
        <authorList>
            <person name="Sun Q."/>
            <person name="Mori K."/>
        </authorList>
    </citation>
    <scope>NUCLEOTIDE SEQUENCE [LARGE SCALE GENOMIC DNA]</scope>
    <source>
        <strain evidence="3 4">TBRC 0563</strain>
    </source>
</reference>
<dbReference type="InterPro" id="IPR005840">
    <property type="entry name" value="Ribosomal_uS12_MeSTrfase_RimO"/>
</dbReference>
<protein>
    <submittedName>
        <fullName evidence="3">30S ribosomal protein S12 methylthiotransferase RimO</fullName>
    </submittedName>
</protein>
<dbReference type="InterPro" id="IPR013848">
    <property type="entry name" value="Methylthiotransferase_N"/>
</dbReference>
<dbReference type="Gene3D" id="3.40.50.12160">
    <property type="entry name" value="Methylthiotransferase, N-terminal domain"/>
    <property type="match status" value="1"/>
</dbReference>
<proteinExistence type="predicted"/>
<feature type="region of interest" description="Disordered" evidence="1">
    <location>
        <begin position="147"/>
        <end position="176"/>
    </location>
</feature>
<keyword evidence="4" id="KW-1185">Reference proteome</keyword>
<sequence>MSTADQSTTSADRRSVSLVTLGCARNEVDSEELAARLESAGWTLDDSGDASVVLVNTCGFIDAAKKDSIDTLLAASDSGAKVVAAGCLAERYGAELAESLPEADAVLSFDDYAAIGDRLDDVVAGRGHRSHQPQDRRKLLPLTPAERSGTHVHVPGHGSAPDLPEAVSPASGPRVL</sequence>
<evidence type="ECO:0000313" key="4">
    <source>
        <dbReference type="Proteomes" id="UP001589627"/>
    </source>
</evidence>
<dbReference type="InterPro" id="IPR038135">
    <property type="entry name" value="Methylthiotransferase_N_sf"/>
</dbReference>
<evidence type="ECO:0000259" key="2">
    <source>
        <dbReference type="PROSITE" id="PS51449"/>
    </source>
</evidence>
<gene>
    <name evidence="3" type="ORF">ACFFNX_30145</name>
</gene>